<dbReference type="OrthoDB" id="9801242at2"/>
<dbReference type="AlphaFoldDB" id="A0A1R3WA69"/>
<reference evidence="1 2" key="1">
    <citation type="submission" date="2017-01" db="EMBL/GenBank/DDBJ databases">
        <authorList>
            <person name="Mah S.A."/>
            <person name="Swanson W.J."/>
            <person name="Moy G.W."/>
            <person name="Vacquier V.D."/>
        </authorList>
    </citation>
    <scope>NUCLEOTIDE SEQUENCE [LARGE SCALE GENOMIC DNA]</scope>
    <source>
        <strain evidence="1 2">DSM 21219</strain>
    </source>
</reference>
<gene>
    <name evidence="1" type="ORF">SAMN05421849_0229</name>
</gene>
<organism evidence="1 2">
    <name type="scientific">Pontibaca methylaminivorans</name>
    <dbReference type="NCBI Taxonomy" id="515897"/>
    <lineage>
        <taxon>Bacteria</taxon>
        <taxon>Pseudomonadati</taxon>
        <taxon>Pseudomonadota</taxon>
        <taxon>Alphaproteobacteria</taxon>
        <taxon>Rhodobacterales</taxon>
        <taxon>Roseobacteraceae</taxon>
        <taxon>Pontibaca</taxon>
    </lineage>
</organism>
<name>A0A1R3WA69_9RHOB</name>
<protein>
    <submittedName>
        <fullName evidence="1">Transcriptional regulator, AlpA family</fullName>
    </submittedName>
</protein>
<sequence>MQILDSQLQPDPLLTAREVGAMLAISLPSVFRHVAEGKLPKPIKLGASSRWPQSEILAVIEAAKVARESAK</sequence>
<dbReference type="Proteomes" id="UP000192455">
    <property type="component" value="Unassembled WGS sequence"/>
</dbReference>
<keyword evidence="2" id="KW-1185">Reference proteome</keyword>
<dbReference type="EMBL" id="FTPS01000001">
    <property type="protein sequence ID" value="SIT74890.1"/>
    <property type="molecule type" value="Genomic_DNA"/>
</dbReference>
<accession>A0A1R3WA69</accession>
<dbReference type="RefSeq" id="WP_076646516.1">
    <property type="nucleotide sequence ID" value="NZ_FTPS01000001.1"/>
</dbReference>
<dbReference type="Gene3D" id="1.10.238.160">
    <property type="match status" value="1"/>
</dbReference>
<dbReference type="Pfam" id="PF05930">
    <property type="entry name" value="Phage_AlpA"/>
    <property type="match status" value="1"/>
</dbReference>
<proteinExistence type="predicted"/>
<dbReference type="InterPro" id="IPR010260">
    <property type="entry name" value="AlpA"/>
</dbReference>
<dbReference type="STRING" id="515897.SAMN05421849_0229"/>
<evidence type="ECO:0000313" key="1">
    <source>
        <dbReference type="EMBL" id="SIT74890.1"/>
    </source>
</evidence>
<evidence type="ECO:0000313" key="2">
    <source>
        <dbReference type="Proteomes" id="UP000192455"/>
    </source>
</evidence>